<reference evidence="1 2" key="1">
    <citation type="submission" date="2015-12" db="EMBL/GenBank/DDBJ databases">
        <title>The genome of Folsomia candida.</title>
        <authorList>
            <person name="Faddeeva A."/>
            <person name="Derks M.F."/>
            <person name="Anvar Y."/>
            <person name="Smit S."/>
            <person name="Van Straalen N."/>
            <person name="Roelofs D."/>
        </authorList>
    </citation>
    <scope>NUCLEOTIDE SEQUENCE [LARGE SCALE GENOMIC DNA]</scope>
    <source>
        <strain evidence="1 2">VU population</strain>
        <tissue evidence="1">Whole body</tissue>
    </source>
</reference>
<comment type="caution">
    <text evidence="1">The sequence shown here is derived from an EMBL/GenBank/DDBJ whole genome shotgun (WGS) entry which is preliminary data.</text>
</comment>
<evidence type="ECO:0000313" key="2">
    <source>
        <dbReference type="Proteomes" id="UP000198287"/>
    </source>
</evidence>
<dbReference type="Proteomes" id="UP000198287">
    <property type="component" value="Unassembled WGS sequence"/>
</dbReference>
<keyword evidence="2" id="KW-1185">Reference proteome</keyword>
<name>A0A226EC75_FOLCA</name>
<dbReference type="Gene3D" id="3.80.10.10">
    <property type="entry name" value="Ribonuclease Inhibitor"/>
    <property type="match status" value="1"/>
</dbReference>
<dbReference type="InterPro" id="IPR032675">
    <property type="entry name" value="LRR_dom_sf"/>
</dbReference>
<evidence type="ECO:0000313" key="1">
    <source>
        <dbReference type="EMBL" id="OXA55029.1"/>
    </source>
</evidence>
<protein>
    <recommendedName>
        <fullName evidence="3">F-box domain-containing protein</fullName>
    </recommendedName>
</protein>
<gene>
    <name evidence="1" type="ORF">Fcan01_10476</name>
</gene>
<sequence length="531" mass="60118">MQGEIDQPAIQLEEFDVVVDIDKVAMNKALLNPVILHKVFCSLDTPTLKSVRLVCTLWAEVGATILGKQGRLPFSTPPTCEELTSFNPKLARNIELLFRKIIKCHCIDDCSCPPNLTNLPSNFVIILPQISDKLETLELLGVKTFEPLQEIWSTYHFARLTHISIIANGVYLDKMTPPAQGMAQFRPLPNLKVFSFEVSPSCREPSSKDFMSTICHNLVNSAPNLEEIDLKANFYWDLTACGKLKTFQVKHYSWGGVQSEIYEMTKMLESCGHSLETLTLDYLGSYNGPIELDLHFPNLTHLRLHATHVYSVEASVNIINLPKLTHFSLLSNATFKRDISSILQHYHLRHIGITSLDMSCFHYPKFDNVYGHGQAARRLVNLFPAVKELKLKMLIQYVSSYGQYFLALMETVQSFDDWELTCGQIEFEIASFSVSGVHNYSYPDQWFGSELVLIVLKGMAGWRGLRNTSLQFTGNEGRQAGFRLLGEMRDVLLSCRTIRSLTIAGFLMDEQTKDNFQTFIGDHNLPISLTD</sequence>
<dbReference type="SUPFAM" id="SSF52047">
    <property type="entry name" value="RNI-like"/>
    <property type="match status" value="1"/>
</dbReference>
<accession>A0A226EC75</accession>
<evidence type="ECO:0008006" key="3">
    <source>
        <dbReference type="Google" id="ProtNLM"/>
    </source>
</evidence>
<organism evidence="1 2">
    <name type="scientific">Folsomia candida</name>
    <name type="common">Springtail</name>
    <dbReference type="NCBI Taxonomy" id="158441"/>
    <lineage>
        <taxon>Eukaryota</taxon>
        <taxon>Metazoa</taxon>
        <taxon>Ecdysozoa</taxon>
        <taxon>Arthropoda</taxon>
        <taxon>Hexapoda</taxon>
        <taxon>Collembola</taxon>
        <taxon>Entomobryomorpha</taxon>
        <taxon>Isotomoidea</taxon>
        <taxon>Isotomidae</taxon>
        <taxon>Proisotominae</taxon>
        <taxon>Folsomia</taxon>
    </lineage>
</organism>
<proteinExistence type="predicted"/>
<dbReference type="EMBL" id="LNIX01000005">
    <property type="protein sequence ID" value="OXA55029.1"/>
    <property type="molecule type" value="Genomic_DNA"/>
</dbReference>
<dbReference type="AlphaFoldDB" id="A0A226EC75"/>
<dbReference type="OrthoDB" id="3140657at2759"/>